<dbReference type="InterPro" id="IPR011041">
    <property type="entry name" value="Quinoprot_gluc/sorb_DH_b-prop"/>
</dbReference>
<dbReference type="InterPro" id="IPR012938">
    <property type="entry name" value="Glc/Sorbosone_DH"/>
</dbReference>
<dbReference type="InterPro" id="IPR011042">
    <property type="entry name" value="6-blade_b-propeller_TolB-like"/>
</dbReference>
<evidence type="ECO:0000256" key="1">
    <source>
        <dbReference type="SAM" id="MobiDB-lite"/>
    </source>
</evidence>
<accession>A0ABU9WYU3</accession>
<dbReference type="PANTHER" id="PTHR19328:SF13">
    <property type="entry name" value="HIPL1 PROTEIN"/>
    <property type="match status" value="1"/>
</dbReference>
<dbReference type="EMBL" id="JBDFRB010000004">
    <property type="protein sequence ID" value="MEN2744032.1"/>
    <property type="molecule type" value="Genomic_DNA"/>
</dbReference>
<dbReference type="SUPFAM" id="SSF50952">
    <property type="entry name" value="Soluble quinoprotein glucose dehydrogenase"/>
    <property type="match status" value="1"/>
</dbReference>
<dbReference type="Gene3D" id="2.120.10.30">
    <property type="entry name" value="TolB, C-terminal domain"/>
    <property type="match status" value="1"/>
</dbReference>
<proteinExistence type="predicted"/>
<feature type="domain" description="Glucose/Sorbosone dehydrogenase" evidence="3">
    <location>
        <begin position="78"/>
        <end position="301"/>
    </location>
</feature>
<feature type="compositionally biased region" description="Low complexity" evidence="1">
    <location>
        <begin position="48"/>
        <end position="65"/>
    </location>
</feature>
<keyword evidence="2" id="KW-0732">Signal</keyword>
<evidence type="ECO:0000313" key="4">
    <source>
        <dbReference type="EMBL" id="MEN2744032.1"/>
    </source>
</evidence>
<name>A0ABU9WYU3_9MICC</name>
<reference evidence="4 5" key="1">
    <citation type="submission" date="2024-05" db="EMBL/GenBank/DDBJ databases">
        <title>Sinomonas sp. nov., isolated from a waste landfill.</title>
        <authorList>
            <person name="Zhao Y."/>
        </authorList>
    </citation>
    <scope>NUCLEOTIDE SEQUENCE [LARGE SCALE GENOMIC DNA]</scope>
    <source>
        <strain evidence="4 5">CCTCC AB2014300</strain>
    </source>
</reference>
<evidence type="ECO:0000259" key="3">
    <source>
        <dbReference type="Pfam" id="PF07995"/>
    </source>
</evidence>
<dbReference type="PROSITE" id="PS51318">
    <property type="entry name" value="TAT"/>
    <property type="match status" value="1"/>
</dbReference>
<keyword evidence="5" id="KW-1185">Reference proteome</keyword>
<feature type="region of interest" description="Disordered" evidence="1">
    <location>
        <begin position="18"/>
        <end position="65"/>
    </location>
</feature>
<evidence type="ECO:0000313" key="5">
    <source>
        <dbReference type="Proteomes" id="UP001422074"/>
    </source>
</evidence>
<feature type="compositionally biased region" description="Low complexity" evidence="1">
    <location>
        <begin position="29"/>
        <end position="40"/>
    </location>
</feature>
<dbReference type="InterPro" id="IPR006311">
    <property type="entry name" value="TAT_signal"/>
</dbReference>
<sequence length="399" mass="40365">MRDPGRRAVLAAAGAAALAACTPAPPSPSRATTAPEGTTAPPGPAPSSAPSASGGTGGMRRTAGTGTPRVVATVAEGLDTPWSIAFLPGGPVLVTERGTGRILALSPSGAVREAGRITVRAGAGEGGLLGLEPAPSFARDGTVFAYATAEQSNRVMALRWDGSALGGERVLVDGIPAAAVHNGGRLKVGPDGMLYIGAGDAGQRQLAQDRASLAGKILRVAPDGSPAPGNPFGNRTFTYGHRNVQGLAWDSRGRMWASEFGPDRDDELNLITAGSQYGWPGVTGAAVQGGSVPAAHVWPSTADASPSALAILDDVAYVACLRGQRLWRVPLPGAGFAPDGGGSLPGATEHFRGEYGRLRDVVVVPAEFRGTGAPGAWPDADLWLATNEGDGSRILAVAL</sequence>
<dbReference type="Pfam" id="PF07995">
    <property type="entry name" value="GSDH"/>
    <property type="match status" value="1"/>
</dbReference>
<feature type="signal peptide" evidence="2">
    <location>
        <begin position="1"/>
        <end position="26"/>
    </location>
</feature>
<protein>
    <submittedName>
        <fullName evidence="4">PQQ-dependent sugar dehydrogenase</fullName>
    </submittedName>
</protein>
<feature type="chain" id="PRO_5046749184" evidence="2">
    <location>
        <begin position="27"/>
        <end position="399"/>
    </location>
</feature>
<organism evidence="4 5">
    <name type="scientific">Sinomonas halotolerans</name>
    <dbReference type="NCBI Taxonomy" id="1644133"/>
    <lineage>
        <taxon>Bacteria</taxon>
        <taxon>Bacillati</taxon>
        <taxon>Actinomycetota</taxon>
        <taxon>Actinomycetes</taxon>
        <taxon>Micrococcales</taxon>
        <taxon>Micrococcaceae</taxon>
        <taxon>Sinomonas</taxon>
    </lineage>
</organism>
<dbReference type="PROSITE" id="PS51257">
    <property type="entry name" value="PROKAR_LIPOPROTEIN"/>
    <property type="match status" value="1"/>
</dbReference>
<dbReference type="Proteomes" id="UP001422074">
    <property type="component" value="Unassembled WGS sequence"/>
</dbReference>
<comment type="caution">
    <text evidence="4">The sequence shown here is derived from an EMBL/GenBank/DDBJ whole genome shotgun (WGS) entry which is preliminary data.</text>
</comment>
<dbReference type="PANTHER" id="PTHR19328">
    <property type="entry name" value="HEDGEHOG-INTERACTING PROTEIN"/>
    <property type="match status" value="1"/>
</dbReference>
<dbReference type="RefSeq" id="WP_345883783.1">
    <property type="nucleotide sequence ID" value="NZ_JBDFRB010000004.1"/>
</dbReference>
<gene>
    <name evidence="4" type="ORF">ABCQ75_05705</name>
</gene>
<evidence type="ECO:0000256" key="2">
    <source>
        <dbReference type="SAM" id="SignalP"/>
    </source>
</evidence>